<dbReference type="KEGG" id="cao:Celal_0833"/>
<dbReference type="OrthoDB" id="2720680at2"/>
<keyword evidence="2" id="KW-1185">Reference proteome</keyword>
<organism evidence="1 2">
    <name type="scientific">Cellulophaga algicola (strain DSM 14237 / IC166 / ACAM 630)</name>
    <dbReference type="NCBI Taxonomy" id="688270"/>
    <lineage>
        <taxon>Bacteria</taxon>
        <taxon>Pseudomonadati</taxon>
        <taxon>Bacteroidota</taxon>
        <taxon>Flavobacteriia</taxon>
        <taxon>Flavobacteriales</taxon>
        <taxon>Flavobacteriaceae</taxon>
        <taxon>Cellulophaga</taxon>
    </lineage>
</organism>
<dbReference type="RefSeq" id="WP_013549651.1">
    <property type="nucleotide sequence ID" value="NC_014934.1"/>
</dbReference>
<evidence type="ECO:0000313" key="2">
    <source>
        <dbReference type="Proteomes" id="UP000008634"/>
    </source>
</evidence>
<sequence length="102" mass="12369">MDINLILNKINFVSRYKEICLDHNDFENRLRGSNTKQYRAILKKLDENFSYASKDRFFTLKYAYEEFQLNLGLGIHDGLVEPFLYLIRNEDWILYNRFDFIS</sequence>
<reference evidence="1 2" key="1">
    <citation type="journal article" date="2010" name="Stand. Genomic Sci.">
        <title>Complete genome sequence of Cellulophaga algicola type strain (IC166).</title>
        <authorList>
            <person name="Abt B."/>
            <person name="Lu M."/>
            <person name="Misra M."/>
            <person name="Han C."/>
            <person name="Nolan M."/>
            <person name="Lucas S."/>
            <person name="Hammon N."/>
            <person name="Deshpande S."/>
            <person name="Cheng J.F."/>
            <person name="Tapia R."/>
            <person name="Goodwin L."/>
            <person name="Pitluck S."/>
            <person name="Liolios K."/>
            <person name="Pagani I."/>
            <person name="Ivanova N."/>
            <person name="Mavromatis K."/>
            <person name="Ovchinikova G."/>
            <person name="Pati A."/>
            <person name="Chen A."/>
            <person name="Palaniappan K."/>
            <person name="Land M."/>
            <person name="Hauser L."/>
            <person name="Chang Y.J."/>
            <person name="Jeffries C.D."/>
            <person name="Detter J.C."/>
            <person name="Brambilla E."/>
            <person name="Rohde M."/>
            <person name="Tindall B.J."/>
            <person name="Goker M."/>
            <person name="Woyke T."/>
            <person name="Bristow J."/>
            <person name="Eisen J.A."/>
            <person name="Markowitz V."/>
            <person name="Hugenholtz P."/>
            <person name="Kyrpides N.C."/>
            <person name="Klenk H.P."/>
            <person name="Lapidus A."/>
        </authorList>
    </citation>
    <scope>NUCLEOTIDE SEQUENCE [LARGE SCALE GENOMIC DNA]</scope>
    <source>
        <strain evidence="2">DSM 14237 / IC166 / ACAM 630</strain>
    </source>
</reference>
<dbReference type="AlphaFoldDB" id="E6XEW0"/>
<protein>
    <submittedName>
        <fullName evidence="1">Uncharacterized protein</fullName>
    </submittedName>
</protein>
<dbReference type="STRING" id="688270.Celal_0833"/>
<accession>E6XEW0</accession>
<evidence type="ECO:0000313" key="1">
    <source>
        <dbReference type="EMBL" id="ADV48162.1"/>
    </source>
</evidence>
<proteinExistence type="predicted"/>
<name>E6XEW0_CELAD</name>
<dbReference type="Proteomes" id="UP000008634">
    <property type="component" value="Chromosome"/>
</dbReference>
<dbReference type="HOGENOM" id="CLU_1999806_0_0_10"/>
<gene>
    <name evidence="1" type="ordered locus">Celal_0833</name>
</gene>
<dbReference type="eggNOG" id="ENOG50302F8">
    <property type="taxonomic scope" value="Bacteria"/>
</dbReference>
<dbReference type="EMBL" id="CP002453">
    <property type="protein sequence ID" value="ADV48162.1"/>
    <property type="molecule type" value="Genomic_DNA"/>
</dbReference>